<dbReference type="RefSeq" id="WP_011373148.1">
    <property type="nucleotide sequence ID" value="NC_007575.1"/>
</dbReference>
<dbReference type="HOGENOM" id="CLU_076338_0_0_7"/>
<evidence type="ECO:0000313" key="2">
    <source>
        <dbReference type="EMBL" id="ABB44796.1"/>
    </source>
</evidence>
<evidence type="ECO:0000313" key="3">
    <source>
        <dbReference type="Proteomes" id="UP000002714"/>
    </source>
</evidence>
<dbReference type="AlphaFoldDB" id="Q30QD5"/>
<dbReference type="Proteomes" id="UP000002714">
    <property type="component" value="Chromosome"/>
</dbReference>
<dbReference type="SUPFAM" id="SSF50998">
    <property type="entry name" value="Quinoprotein alcohol dehydrogenase-like"/>
    <property type="match status" value="1"/>
</dbReference>
<dbReference type="eggNOG" id="COG3391">
    <property type="taxonomic scope" value="Bacteria"/>
</dbReference>
<feature type="chain" id="PRO_5004219619" evidence="1">
    <location>
        <begin position="21"/>
        <end position="316"/>
    </location>
</feature>
<dbReference type="Gene3D" id="2.130.10.10">
    <property type="entry name" value="YVTN repeat-like/Quinoprotein amine dehydrogenase"/>
    <property type="match status" value="1"/>
</dbReference>
<accession>Q30QD5</accession>
<feature type="signal peptide" evidence="1">
    <location>
        <begin position="1"/>
        <end position="20"/>
    </location>
</feature>
<dbReference type="STRING" id="326298.Suden_1519"/>
<organism evidence="2 3">
    <name type="scientific">Sulfurimonas denitrificans (strain ATCC 33889 / DSM 1251)</name>
    <name type="common">Thiomicrospira denitrificans (strain ATCC 33889 / DSM 1251)</name>
    <dbReference type="NCBI Taxonomy" id="326298"/>
    <lineage>
        <taxon>Bacteria</taxon>
        <taxon>Pseudomonadati</taxon>
        <taxon>Campylobacterota</taxon>
        <taxon>Epsilonproteobacteria</taxon>
        <taxon>Campylobacterales</taxon>
        <taxon>Sulfurimonadaceae</taxon>
        <taxon>Sulfurimonas</taxon>
    </lineage>
</organism>
<reference evidence="2 3" key="1">
    <citation type="journal article" date="2008" name="Appl. Environ. Microbiol.">
        <title>Genome of the epsilonproteobacterial chemolithoautotroph Sulfurimonas denitrificans.</title>
        <authorList>
            <person name="Sievert S.M."/>
            <person name="Scott K.M."/>
            <person name="Klotz M.G."/>
            <person name="Chain P.S.G."/>
            <person name="Hauser L.J."/>
            <person name="Hemp J."/>
            <person name="Huegler M."/>
            <person name="Land M."/>
            <person name="Lapidus A."/>
            <person name="Larimer F.W."/>
            <person name="Lucas S."/>
            <person name="Malfatti S.A."/>
            <person name="Meyer F."/>
            <person name="Paulsen I.T."/>
            <person name="Ren Q."/>
            <person name="Simon J."/>
            <person name="Bailey K."/>
            <person name="Diaz E."/>
            <person name="Fitzpatrick K.A."/>
            <person name="Glover B."/>
            <person name="Gwatney N."/>
            <person name="Korajkic A."/>
            <person name="Long A."/>
            <person name="Mobberley J.M."/>
            <person name="Pantry S.N."/>
            <person name="Pazder G."/>
            <person name="Peterson S."/>
            <person name="Quintanilla J.D."/>
            <person name="Sprinkle R."/>
            <person name="Stephens J."/>
            <person name="Thomas P."/>
            <person name="Vaughn R."/>
            <person name="Weber M.J."/>
            <person name="Wooten L.L."/>
        </authorList>
    </citation>
    <scope>NUCLEOTIDE SEQUENCE [LARGE SCALE GENOMIC DNA]</scope>
    <source>
        <strain evidence="3">ATCC 33889 / DSM 1251</strain>
    </source>
</reference>
<gene>
    <name evidence="2" type="ordered locus">Suden_1519</name>
</gene>
<sequence>MRLFLILTLLLSSLFSAAMKEPLAHFSASGSVVDLVYKDGKLYCATAASAVDIFDFETKKLLNKIEVAQILDFMGDTIDSKVYSVDVIEDKVLILSQDKKGFRRVHIHQNGVTKPLFDYSKSLTVAKAKFLDANTILLGLLSNELISYNIAKNSQNWSVQVSGAKFSDFVLNEEKSEVVVADESGNLKIHGTKDGKFLKLLADQNLDNVFQVDYKKGVIATAGQDRRMVVYVPKFDSAYYTESKFLIYSVGLSPSGKIVGYASDENNNVTLLNTITKANLGKFTGSKMTLSKILFINENDFLVASDDKVINQYSIK</sequence>
<evidence type="ECO:0000256" key="1">
    <source>
        <dbReference type="SAM" id="SignalP"/>
    </source>
</evidence>
<dbReference type="OrthoDB" id="11703at2"/>
<name>Q30QD5_SULDN</name>
<dbReference type="KEGG" id="tdn:Suden_1519"/>
<dbReference type="EMBL" id="CP000153">
    <property type="protein sequence ID" value="ABB44796.1"/>
    <property type="molecule type" value="Genomic_DNA"/>
</dbReference>
<dbReference type="InterPro" id="IPR015943">
    <property type="entry name" value="WD40/YVTN_repeat-like_dom_sf"/>
</dbReference>
<keyword evidence="1" id="KW-0732">Signal</keyword>
<keyword evidence="3" id="KW-1185">Reference proteome</keyword>
<dbReference type="InterPro" id="IPR011047">
    <property type="entry name" value="Quinoprotein_ADH-like_sf"/>
</dbReference>
<proteinExistence type="predicted"/>
<protein>
    <submittedName>
        <fullName evidence="2">Periplasmic nitrate reductase assembly and/or export protein NapL</fullName>
    </submittedName>
</protein>